<feature type="compositionally biased region" description="Basic and acidic residues" evidence="1">
    <location>
        <begin position="83"/>
        <end position="94"/>
    </location>
</feature>
<evidence type="ECO:0000313" key="2">
    <source>
        <dbReference type="EMBL" id="KAJ0400821.1"/>
    </source>
</evidence>
<evidence type="ECO:0000313" key="3">
    <source>
        <dbReference type="Proteomes" id="UP001209570"/>
    </source>
</evidence>
<keyword evidence="3" id="KW-1185">Reference proteome</keyword>
<evidence type="ECO:0000256" key="1">
    <source>
        <dbReference type="SAM" id="MobiDB-lite"/>
    </source>
</evidence>
<proteinExistence type="predicted"/>
<protein>
    <submittedName>
        <fullName evidence="2">Uncharacterized protein</fullName>
    </submittedName>
</protein>
<gene>
    <name evidence="2" type="ORF">P43SY_008609</name>
</gene>
<comment type="caution">
    <text evidence="2">The sequence shown here is derived from an EMBL/GenBank/DDBJ whole genome shotgun (WGS) entry which is preliminary data.</text>
</comment>
<dbReference type="EMBL" id="JAKCXM010000145">
    <property type="protein sequence ID" value="KAJ0400821.1"/>
    <property type="molecule type" value="Genomic_DNA"/>
</dbReference>
<dbReference type="AlphaFoldDB" id="A0AAD5M1C1"/>
<dbReference type="Proteomes" id="UP001209570">
    <property type="component" value="Unassembled WGS sequence"/>
</dbReference>
<accession>A0AAD5M1C1</accession>
<sequence>MGGSEMLDALVAAAATASPAPSSRVPPSAMSAAAFVSPEPVAVPSREKVLQHTLSAGSRKKLSAKVSGQQQQQQPPLKRKAHRELELSAKKSDPARVTSSATDGSVKRKKIDMSSKRHQSGMKASSSKDRVKAPKILRDGVESATRKLDIIVLVIFV</sequence>
<reference evidence="2" key="1">
    <citation type="submission" date="2021-12" db="EMBL/GenBank/DDBJ databases">
        <title>Prjna785345.</title>
        <authorList>
            <person name="Rujirawat T."/>
            <person name="Krajaejun T."/>
        </authorList>
    </citation>
    <scope>NUCLEOTIDE SEQUENCE</scope>
    <source>
        <strain evidence="2">Pi057C3</strain>
    </source>
</reference>
<organism evidence="2 3">
    <name type="scientific">Pythium insidiosum</name>
    <name type="common">Pythiosis disease agent</name>
    <dbReference type="NCBI Taxonomy" id="114742"/>
    <lineage>
        <taxon>Eukaryota</taxon>
        <taxon>Sar</taxon>
        <taxon>Stramenopiles</taxon>
        <taxon>Oomycota</taxon>
        <taxon>Peronosporomycetes</taxon>
        <taxon>Pythiales</taxon>
        <taxon>Pythiaceae</taxon>
        <taxon>Pythium</taxon>
    </lineage>
</organism>
<name>A0AAD5M1C1_PYTIN</name>
<feature type="region of interest" description="Disordered" evidence="1">
    <location>
        <begin position="39"/>
        <end position="132"/>
    </location>
</feature>